<dbReference type="Proteomes" id="UP000250166">
    <property type="component" value="Unassembled WGS sequence"/>
</dbReference>
<dbReference type="RefSeq" id="WP_023948659.1">
    <property type="nucleotide sequence ID" value="NZ_JAERIV010000002.1"/>
</dbReference>
<evidence type="ECO:0000313" key="2">
    <source>
        <dbReference type="EMBL" id="SQB99221.1"/>
    </source>
</evidence>
<evidence type="ECO:0008006" key="4">
    <source>
        <dbReference type="Google" id="ProtNLM"/>
    </source>
</evidence>
<gene>
    <name evidence="2" type="ORF">NCTC13102_01641</name>
</gene>
<evidence type="ECO:0000256" key="1">
    <source>
        <dbReference type="SAM" id="Coils"/>
    </source>
</evidence>
<accession>A0A2X3BEC3</accession>
<keyword evidence="1" id="KW-0175">Coiled coil</keyword>
<proteinExistence type="predicted"/>
<dbReference type="EMBL" id="UAWL01000006">
    <property type="protein sequence ID" value="SQB99221.1"/>
    <property type="molecule type" value="Genomic_DNA"/>
</dbReference>
<evidence type="ECO:0000313" key="3">
    <source>
        <dbReference type="Proteomes" id="UP000250166"/>
    </source>
</evidence>
<protein>
    <recommendedName>
        <fullName evidence="4">DUF904 domain-containing protein</fullName>
    </recommendedName>
</protein>
<feature type="coiled-coil region" evidence="1">
    <location>
        <begin position="4"/>
        <end position="38"/>
    </location>
</feature>
<sequence length="80" mass="9250">MSLIQDLEEKLDSILQNYHKQAQEIESLKLQITSLQASSKQKDLQISALYEELANKDKALESFYNKISHALEKQNLETQN</sequence>
<organism evidence="2 3">
    <name type="scientific">Helicobacter fennelliae</name>
    <dbReference type="NCBI Taxonomy" id="215"/>
    <lineage>
        <taxon>Bacteria</taxon>
        <taxon>Pseudomonadati</taxon>
        <taxon>Campylobacterota</taxon>
        <taxon>Epsilonproteobacteria</taxon>
        <taxon>Campylobacterales</taxon>
        <taxon>Helicobacteraceae</taxon>
        <taxon>Helicobacter</taxon>
    </lineage>
</organism>
<name>A0A2X3BEC3_9HELI</name>
<dbReference type="AlphaFoldDB" id="A0A2X3BEC3"/>
<reference evidence="2 3" key="1">
    <citation type="submission" date="2018-06" db="EMBL/GenBank/DDBJ databases">
        <authorList>
            <consortium name="Pathogen Informatics"/>
            <person name="Doyle S."/>
        </authorList>
    </citation>
    <scope>NUCLEOTIDE SEQUENCE [LARGE SCALE GENOMIC DNA]</scope>
    <source>
        <strain evidence="2 3">NCTC13102</strain>
    </source>
</reference>